<dbReference type="GO" id="GO:0004674">
    <property type="term" value="F:protein serine/threonine kinase activity"/>
    <property type="evidence" value="ECO:0007669"/>
    <property type="project" value="UniProtKB-KW"/>
</dbReference>
<gene>
    <name evidence="6" type="ORF">D9756_010605</name>
</gene>
<feature type="binding site" evidence="3">
    <location>
        <position position="45"/>
    </location>
    <ligand>
        <name>ATP</name>
        <dbReference type="ChEBI" id="CHEBI:30616"/>
    </ligand>
</feature>
<dbReference type="Gene3D" id="1.10.510.10">
    <property type="entry name" value="Transferase(Phosphotransferase) domain 1"/>
    <property type="match status" value="1"/>
</dbReference>
<evidence type="ECO:0000256" key="4">
    <source>
        <dbReference type="RuleBase" id="RU000304"/>
    </source>
</evidence>
<accession>A0A8H5CRW8</accession>
<dbReference type="InterPro" id="IPR051681">
    <property type="entry name" value="Ser/Thr_Kinases-Pseudokinases"/>
</dbReference>
<dbReference type="SMART" id="SM00220">
    <property type="entry name" value="S_TKc"/>
    <property type="match status" value="1"/>
</dbReference>
<reference evidence="6 7" key="1">
    <citation type="journal article" date="2020" name="ISME J.">
        <title>Uncovering the hidden diversity of litter-decomposition mechanisms in mushroom-forming fungi.</title>
        <authorList>
            <person name="Floudas D."/>
            <person name="Bentzer J."/>
            <person name="Ahren D."/>
            <person name="Johansson T."/>
            <person name="Persson P."/>
            <person name="Tunlid A."/>
        </authorList>
    </citation>
    <scope>NUCLEOTIDE SEQUENCE [LARGE SCALE GENOMIC DNA]</scope>
    <source>
        <strain evidence="6 7">CBS 146.42</strain>
    </source>
</reference>
<keyword evidence="7" id="KW-1185">Reference proteome</keyword>
<protein>
    <recommendedName>
        <fullName evidence="5">Protein kinase domain-containing protein</fullName>
    </recommendedName>
</protein>
<sequence length="315" mass="35114">MPSLRHIAENEILLLDVIGFGGFADVHSGLWVSGDREGKGKLAVKVFRQVKTENDALTLQTLNRRLHAEISAWLLVQPHPNILPFIGAYHHDSERLPALVSPLREAGDVLSYLSRNTFSCRSLALGIVNGLAHLHAHNIVHGDLKPKNVLIHIDNEGKPTPEISDFGRAKILDIKGYTGSLHMTRRYAAPEVLNPAHTPDSPVVEVPRERANEVLTKASDVWSLGMVLLHVLSGREPYPGLNENQIVLALVNGQEPKEEDHPKMITCPVRARAWTILKCCWKLKDGPEARWSAKECANELKIPLEGHTYYNLWAE</sequence>
<dbReference type="Pfam" id="PF00069">
    <property type="entry name" value="Pkinase"/>
    <property type="match status" value="1"/>
</dbReference>
<keyword evidence="4" id="KW-0808">Transferase</keyword>
<dbReference type="SUPFAM" id="SSF56112">
    <property type="entry name" value="Protein kinase-like (PK-like)"/>
    <property type="match status" value="1"/>
</dbReference>
<dbReference type="Proteomes" id="UP000559027">
    <property type="component" value="Unassembled WGS sequence"/>
</dbReference>
<feature type="domain" description="Protein kinase" evidence="5">
    <location>
        <begin position="12"/>
        <end position="310"/>
    </location>
</feature>
<evidence type="ECO:0000313" key="7">
    <source>
        <dbReference type="Proteomes" id="UP000559027"/>
    </source>
</evidence>
<evidence type="ECO:0000256" key="3">
    <source>
        <dbReference type="PROSITE-ProRule" id="PRU10141"/>
    </source>
</evidence>
<keyword evidence="4" id="KW-0723">Serine/threonine-protein kinase</keyword>
<proteinExistence type="inferred from homology"/>
<dbReference type="AlphaFoldDB" id="A0A8H5CRW8"/>
<dbReference type="PROSITE" id="PS00107">
    <property type="entry name" value="PROTEIN_KINASE_ATP"/>
    <property type="match status" value="1"/>
</dbReference>
<dbReference type="InterPro" id="IPR017441">
    <property type="entry name" value="Protein_kinase_ATP_BS"/>
</dbReference>
<keyword evidence="2 3" id="KW-0067">ATP-binding</keyword>
<dbReference type="InterPro" id="IPR008271">
    <property type="entry name" value="Ser/Thr_kinase_AS"/>
</dbReference>
<evidence type="ECO:0000313" key="6">
    <source>
        <dbReference type="EMBL" id="KAF5346894.1"/>
    </source>
</evidence>
<dbReference type="PANTHER" id="PTHR44329">
    <property type="entry name" value="SERINE/THREONINE-PROTEIN KINASE TNNI3K-RELATED"/>
    <property type="match status" value="1"/>
</dbReference>
<dbReference type="InterPro" id="IPR000719">
    <property type="entry name" value="Prot_kinase_dom"/>
</dbReference>
<dbReference type="GO" id="GO:0005524">
    <property type="term" value="F:ATP binding"/>
    <property type="evidence" value="ECO:0007669"/>
    <property type="project" value="UniProtKB-UniRule"/>
</dbReference>
<evidence type="ECO:0000256" key="1">
    <source>
        <dbReference type="ARBA" id="ARBA00022741"/>
    </source>
</evidence>
<dbReference type="PROSITE" id="PS50011">
    <property type="entry name" value="PROTEIN_KINASE_DOM"/>
    <property type="match status" value="1"/>
</dbReference>
<comment type="caution">
    <text evidence="6">The sequence shown here is derived from an EMBL/GenBank/DDBJ whole genome shotgun (WGS) entry which is preliminary data.</text>
</comment>
<organism evidence="6 7">
    <name type="scientific">Leucocoprinus leucothites</name>
    <dbReference type="NCBI Taxonomy" id="201217"/>
    <lineage>
        <taxon>Eukaryota</taxon>
        <taxon>Fungi</taxon>
        <taxon>Dikarya</taxon>
        <taxon>Basidiomycota</taxon>
        <taxon>Agaricomycotina</taxon>
        <taxon>Agaricomycetes</taxon>
        <taxon>Agaricomycetidae</taxon>
        <taxon>Agaricales</taxon>
        <taxon>Agaricineae</taxon>
        <taxon>Agaricaceae</taxon>
        <taxon>Leucocoprinus</taxon>
    </lineage>
</organism>
<evidence type="ECO:0000259" key="5">
    <source>
        <dbReference type="PROSITE" id="PS50011"/>
    </source>
</evidence>
<dbReference type="OrthoDB" id="3260205at2759"/>
<dbReference type="PROSITE" id="PS00108">
    <property type="entry name" value="PROTEIN_KINASE_ST"/>
    <property type="match status" value="1"/>
</dbReference>
<comment type="similarity">
    <text evidence="4">Belongs to the protein kinase superfamily.</text>
</comment>
<keyword evidence="1 3" id="KW-0547">Nucleotide-binding</keyword>
<keyword evidence="4" id="KW-0418">Kinase</keyword>
<name>A0A8H5CRW8_9AGAR</name>
<evidence type="ECO:0000256" key="2">
    <source>
        <dbReference type="ARBA" id="ARBA00022840"/>
    </source>
</evidence>
<dbReference type="EMBL" id="JAACJO010000029">
    <property type="protein sequence ID" value="KAF5346894.1"/>
    <property type="molecule type" value="Genomic_DNA"/>
</dbReference>
<dbReference type="InterPro" id="IPR011009">
    <property type="entry name" value="Kinase-like_dom_sf"/>
</dbReference>